<feature type="region of interest" description="Disordered" evidence="1">
    <location>
        <begin position="1"/>
        <end position="32"/>
    </location>
</feature>
<gene>
    <name evidence="2" type="ORF">DVS81_08605</name>
</gene>
<evidence type="ECO:0000256" key="1">
    <source>
        <dbReference type="SAM" id="MobiDB-lite"/>
    </source>
</evidence>
<evidence type="ECO:0000313" key="2">
    <source>
        <dbReference type="EMBL" id="RDE50868.1"/>
    </source>
</evidence>
<reference evidence="2 3" key="1">
    <citation type="submission" date="2018-05" db="EMBL/GenBank/DDBJ databases">
        <title>Integrated omic analyses show evidence that a Ca. Accumulibacter phosphatis strain performs denitrification under micro-aerobic conditions.</title>
        <authorList>
            <person name="Camejo P.Y."/>
            <person name="Katherine M.D."/>
            <person name="Daniel N.R."/>
        </authorList>
    </citation>
    <scope>NUCLEOTIDE SEQUENCE [LARGE SCALE GENOMIC DNA]</scope>
    <source>
        <strain evidence="2">UW-LDO-IC</strain>
    </source>
</reference>
<comment type="caution">
    <text evidence="2">The sequence shown here is derived from an EMBL/GenBank/DDBJ whole genome shotgun (WGS) entry which is preliminary data.</text>
</comment>
<dbReference type="AlphaFoldDB" id="A0A369XU03"/>
<protein>
    <submittedName>
        <fullName evidence="2">Uncharacterized protein</fullName>
    </submittedName>
</protein>
<organism evidence="2 3">
    <name type="scientific">Candidatus Accumulibacter meliphilus</name>
    <dbReference type="NCBI Taxonomy" id="2211374"/>
    <lineage>
        <taxon>Bacteria</taxon>
        <taxon>Pseudomonadati</taxon>
        <taxon>Pseudomonadota</taxon>
        <taxon>Betaproteobacteria</taxon>
        <taxon>Candidatus Accumulibacter</taxon>
    </lineage>
</organism>
<evidence type="ECO:0000313" key="3">
    <source>
        <dbReference type="Proteomes" id="UP000253831"/>
    </source>
</evidence>
<name>A0A369XU03_9PROT</name>
<dbReference type="Proteomes" id="UP000253831">
    <property type="component" value="Unassembled WGS sequence"/>
</dbReference>
<feature type="compositionally biased region" description="Basic and acidic residues" evidence="1">
    <location>
        <begin position="1"/>
        <end position="15"/>
    </location>
</feature>
<proteinExistence type="predicted"/>
<dbReference type="EMBL" id="QPGA01000013">
    <property type="protein sequence ID" value="RDE50868.1"/>
    <property type="molecule type" value="Genomic_DNA"/>
</dbReference>
<accession>A0A369XU03</accession>
<feature type="compositionally biased region" description="Basic and acidic residues" evidence="1">
    <location>
        <begin position="23"/>
        <end position="32"/>
    </location>
</feature>
<sequence length="65" mass="7341">MADHHSVLDRRVGSERRHHADRRKPPDKEALLSELERRIAAALDERGSDLEGNGSGWDKLIVPFA</sequence>